<evidence type="ECO:0000313" key="2">
    <source>
        <dbReference type="Proteomes" id="UP000824120"/>
    </source>
</evidence>
<reference evidence="1 2" key="1">
    <citation type="submission" date="2020-09" db="EMBL/GenBank/DDBJ databases">
        <title>De no assembly of potato wild relative species, Solanum commersonii.</title>
        <authorList>
            <person name="Cho K."/>
        </authorList>
    </citation>
    <scope>NUCLEOTIDE SEQUENCE [LARGE SCALE GENOMIC DNA]</scope>
    <source>
        <strain evidence="1">LZ3.2</strain>
        <tissue evidence="1">Leaf</tissue>
    </source>
</reference>
<dbReference type="EMBL" id="JACXVP010000012">
    <property type="protein sequence ID" value="KAG5572372.1"/>
    <property type="molecule type" value="Genomic_DNA"/>
</dbReference>
<comment type="caution">
    <text evidence="1">The sequence shown here is derived from an EMBL/GenBank/DDBJ whole genome shotgun (WGS) entry which is preliminary data.</text>
</comment>
<feature type="non-terminal residue" evidence="1">
    <location>
        <position position="1"/>
    </location>
</feature>
<keyword evidence="2" id="KW-1185">Reference proteome</keyword>
<name>A0A9J5WAR4_SOLCO</name>
<dbReference type="Proteomes" id="UP000824120">
    <property type="component" value="Chromosome 12"/>
</dbReference>
<gene>
    <name evidence="1" type="ORF">H5410_062138</name>
</gene>
<dbReference type="AlphaFoldDB" id="A0A9J5WAR4"/>
<evidence type="ECO:0000313" key="1">
    <source>
        <dbReference type="EMBL" id="KAG5572372.1"/>
    </source>
</evidence>
<sequence length="206" mass="24423">HIYQWNKKFFSLLLYLEWYETTISKNRIIRKKCLHQHLKEVKYSGYFGGFVDMDYETQSGQKVNNDKNSIYLHQNVATEDRQVVEDCTNIKMDQFLFKCLNRPKLIQGKEKSTIQSLFNDVRIHVLSAIVPPSFVLKEFHRIFATFFWSNKSGFADRVLTTYLTKNSVALETFIIDPYKYDAQEARVRVRQQLQGKIPKRVKLLIL</sequence>
<accession>A0A9J5WAR4</accession>
<organism evidence="1 2">
    <name type="scientific">Solanum commersonii</name>
    <name type="common">Commerson's wild potato</name>
    <name type="synonym">Commerson's nightshade</name>
    <dbReference type="NCBI Taxonomy" id="4109"/>
    <lineage>
        <taxon>Eukaryota</taxon>
        <taxon>Viridiplantae</taxon>
        <taxon>Streptophyta</taxon>
        <taxon>Embryophyta</taxon>
        <taxon>Tracheophyta</taxon>
        <taxon>Spermatophyta</taxon>
        <taxon>Magnoliopsida</taxon>
        <taxon>eudicotyledons</taxon>
        <taxon>Gunneridae</taxon>
        <taxon>Pentapetalae</taxon>
        <taxon>asterids</taxon>
        <taxon>lamiids</taxon>
        <taxon>Solanales</taxon>
        <taxon>Solanaceae</taxon>
        <taxon>Solanoideae</taxon>
        <taxon>Solaneae</taxon>
        <taxon>Solanum</taxon>
    </lineage>
</organism>
<proteinExistence type="predicted"/>
<protein>
    <submittedName>
        <fullName evidence="1">Uncharacterized protein</fullName>
    </submittedName>
</protein>